<dbReference type="SUPFAM" id="SSF47240">
    <property type="entry name" value="Ferritin-like"/>
    <property type="match status" value="1"/>
</dbReference>
<reference evidence="1 2" key="2">
    <citation type="submission" date="2023-10" db="EMBL/GenBank/DDBJ databases">
        <authorList>
            <person name="Han X.F."/>
        </authorList>
    </citation>
    <scope>NUCLEOTIDE SEQUENCE [LARGE SCALE GENOMIC DNA]</scope>
    <source>
        <strain evidence="1 2">KCTC 39840</strain>
    </source>
</reference>
<proteinExistence type="predicted"/>
<dbReference type="Pfam" id="PF13668">
    <property type="entry name" value="Ferritin_2"/>
    <property type="match status" value="1"/>
</dbReference>
<dbReference type="RefSeq" id="WP_318596407.1">
    <property type="nucleotide sequence ID" value="NZ_JAWSTH010000013.1"/>
</dbReference>
<dbReference type="InterPro" id="IPR009078">
    <property type="entry name" value="Ferritin-like_SF"/>
</dbReference>
<dbReference type="Gene3D" id="1.20.1260.10">
    <property type="match status" value="1"/>
</dbReference>
<reference evidence="2" key="1">
    <citation type="submission" date="2023-07" db="EMBL/GenBank/DDBJ databases">
        <title>Conexibacter stalactiti sp. nov., isolated from stalactites in a lava cave and emended description of the genus Conexibacter.</title>
        <authorList>
            <person name="Lee S.D."/>
        </authorList>
    </citation>
    <scope>NUCLEOTIDE SEQUENCE [LARGE SCALE GENOMIC DNA]</scope>
    <source>
        <strain evidence="2">KCTC 39840</strain>
    </source>
</reference>
<sequence length="164" mass="17301">MSDATIVADALALEQVVIASYGVALRDGPLEPRLRRLLRRLRQQERDHAAVLASELDTLGGRAPAAPAGDAALGRARAALGLTHPLDEVVTRGDVARFAVELENAQMAGYLAAVRELSDPRLVTLATQIMAAEGQHATVLRGLLSEIPEVVVPSPFETGDAAIP</sequence>
<evidence type="ECO:0000313" key="2">
    <source>
        <dbReference type="Proteomes" id="UP001284601"/>
    </source>
</evidence>
<dbReference type="Proteomes" id="UP001284601">
    <property type="component" value="Unassembled WGS sequence"/>
</dbReference>
<protein>
    <submittedName>
        <fullName evidence="1">Ferritin-like domain-containing protein</fullName>
    </submittedName>
</protein>
<comment type="caution">
    <text evidence="1">The sequence shown here is derived from an EMBL/GenBank/DDBJ whole genome shotgun (WGS) entry which is preliminary data.</text>
</comment>
<gene>
    <name evidence="1" type="ORF">R7226_07380</name>
</gene>
<dbReference type="InterPro" id="IPR012347">
    <property type="entry name" value="Ferritin-like"/>
</dbReference>
<evidence type="ECO:0000313" key="1">
    <source>
        <dbReference type="EMBL" id="MDW5594150.1"/>
    </source>
</evidence>
<accession>A0ABU4HLP0</accession>
<dbReference type="EMBL" id="JAWSTH010000013">
    <property type="protein sequence ID" value="MDW5594150.1"/>
    <property type="molecule type" value="Genomic_DNA"/>
</dbReference>
<name>A0ABU4HLP0_9ACTN</name>
<keyword evidence="2" id="KW-1185">Reference proteome</keyword>
<organism evidence="1 2">
    <name type="scientific">Conexibacter stalactiti</name>
    <dbReference type="NCBI Taxonomy" id="1940611"/>
    <lineage>
        <taxon>Bacteria</taxon>
        <taxon>Bacillati</taxon>
        <taxon>Actinomycetota</taxon>
        <taxon>Thermoleophilia</taxon>
        <taxon>Solirubrobacterales</taxon>
        <taxon>Conexibacteraceae</taxon>
        <taxon>Conexibacter</taxon>
    </lineage>
</organism>